<protein>
    <submittedName>
        <fullName evidence="7">Oligosaccharide flippase family protein</fullName>
    </submittedName>
</protein>
<sequence>MQYFLKRLLGFSLGPVIGALISIVQIPILTRLMMPDQYGVSGLFRSLLLYVPNILYLGLDQAFAREYHQTNDKKQLFQTAVCIPLLLALILAGGMFVFRGPIAQWLFSSDSYGYVISLSCVLLLSVILERFVLLAIRMEEKAKEYSFFSILLKLLIFVLSLVFIFMGLRDFRVIVYGIIGGQMIGDFLLFYRYKDLLRISHFEWDQDLLKRLLLFGLPLMLAMSLNSILNMVDNVLLNSLSTKQELGIYTAGMGIVNVIGILKTAFATFWTPTAYRWYEEGKSIRHFKFISDALLFLLSGMFFAILIFRPVIMLLLGAHYRPAQAILGLLCFPHIMYTLSETTTLGIVFSRKTYFNIFVSILALIPSIGLNFLLTPSLGALGAAFASCGAYIMFYMARTYFSKQTGFYFSQRKHFFAILLMFLAALVNAFIHSNERFIYYFFLAVACLFVQWPTIRTAYSIWKNSDDWDFN</sequence>
<keyword evidence="3 6" id="KW-0812">Transmembrane</keyword>
<organism evidence="7 8">
    <name type="scientific">Facklamia hominis</name>
    <dbReference type="NCBI Taxonomy" id="178214"/>
    <lineage>
        <taxon>Bacteria</taxon>
        <taxon>Bacillati</taxon>
        <taxon>Bacillota</taxon>
        <taxon>Bacilli</taxon>
        <taxon>Lactobacillales</taxon>
        <taxon>Aerococcaceae</taxon>
        <taxon>Facklamia</taxon>
    </lineage>
</organism>
<gene>
    <name evidence="7" type="ORF">QP433_07595</name>
</gene>
<evidence type="ECO:0000313" key="8">
    <source>
        <dbReference type="Proteomes" id="UP001229251"/>
    </source>
</evidence>
<feature type="transmembrane region" description="Helical" evidence="6">
    <location>
        <begin position="355"/>
        <end position="374"/>
    </location>
</feature>
<feature type="transmembrane region" description="Helical" evidence="6">
    <location>
        <begin position="380"/>
        <end position="401"/>
    </location>
</feature>
<dbReference type="AlphaFoldDB" id="A0AAJ1Q792"/>
<accession>A0AAJ1Q792</accession>
<feature type="transmembrane region" description="Helical" evidence="6">
    <location>
        <begin position="7"/>
        <end position="28"/>
    </location>
</feature>
<dbReference type="InterPro" id="IPR002797">
    <property type="entry name" value="Polysacc_synth"/>
</dbReference>
<evidence type="ECO:0000256" key="1">
    <source>
        <dbReference type="ARBA" id="ARBA00004651"/>
    </source>
</evidence>
<evidence type="ECO:0000256" key="2">
    <source>
        <dbReference type="ARBA" id="ARBA00022475"/>
    </source>
</evidence>
<feature type="transmembrane region" description="Helical" evidence="6">
    <location>
        <begin position="437"/>
        <end position="455"/>
    </location>
</feature>
<dbReference type="GO" id="GO:0005886">
    <property type="term" value="C:plasma membrane"/>
    <property type="evidence" value="ECO:0007669"/>
    <property type="project" value="UniProtKB-SubCell"/>
</dbReference>
<dbReference type="Pfam" id="PF01943">
    <property type="entry name" value="Polysacc_synt"/>
    <property type="match status" value="1"/>
</dbReference>
<comment type="caution">
    <text evidence="7">The sequence shown here is derived from an EMBL/GenBank/DDBJ whole genome shotgun (WGS) entry which is preliminary data.</text>
</comment>
<dbReference type="RefSeq" id="WP_285066283.1">
    <property type="nucleotide sequence ID" value="NZ_JASOOE010000016.1"/>
</dbReference>
<evidence type="ECO:0000256" key="5">
    <source>
        <dbReference type="ARBA" id="ARBA00023136"/>
    </source>
</evidence>
<comment type="subcellular location">
    <subcellularLocation>
        <location evidence="1">Cell membrane</location>
        <topology evidence="1">Multi-pass membrane protein</topology>
    </subcellularLocation>
</comment>
<feature type="transmembrane region" description="Helical" evidence="6">
    <location>
        <begin position="173"/>
        <end position="191"/>
    </location>
</feature>
<feature type="transmembrane region" description="Helical" evidence="6">
    <location>
        <begin position="249"/>
        <end position="272"/>
    </location>
</feature>
<reference evidence="7" key="1">
    <citation type="submission" date="2023-05" db="EMBL/GenBank/DDBJ databases">
        <title>Cataloging the Phylogenetic Diversity of Human Bladder Bacteria.</title>
        <authorList>
            <person name="Du J."/>
        </authorList>
    </citation>
    <scope>NUCLEOTIDE SEQUENCE</scope>
    <source>
        <strain evidence="7">UMB1231</strain>
    </source>
</reference>
<dbReference type="PANTHER" id="PTHR30250">
    <property type="entry name" value="PST FAMILY PREDICTED COLANIC ACID TRANSPORTER"/>
    <property type="match status" value="1"/>
</dbReference>
<evidence type="ECO:0000256" key="6">
    <source>
        <dbReference type="SAM" id="Phobius"/>
    </source>
</evidence>
<keyword evidence="5 6" id="KW-0472">Membrane</keyword>
<proteinExistence type="predicted"/>
<feature type="transmembrane region" description="Helical" evidence="6">
    <location>
        <begin position="212"/>
        <end position="229"/>
    </location>
</feature>
<feature type="transmembrane region" description="Helical" evidence="6">
    <location>
        <begin position="293"/>
        <end position="320"/>
    </location>
</feature>
<dbReference type="Proteomes" id="UP001229251">
    <property type="component" value="Unassembled WGS sequence"/>
</dbReference>
<dbReference type="EMBL" id="JASOOE010000016">
    <property type="protein sequence ID" value="MDK7187841.1"/>
    <property type="molecule type" value="Genomic_DNA"/>
</dbReference>
<dbReference type="InterPro" id="IPR050833">
    <property type="entry name" value="Poly_Biosynth_Transport"/>
</dbReference>
<feature type="transmembrane region" description="Helical" evidence="6">
    <location>
        <begin position="413"/>
        <end position="431"/>
    </location>
</feature>
<evidence type="ECO:0000313" key="7">
    <source>
        <dbReference type="EMBL" id="MDK7187841.1"/>
    </source>
</evidence>
<keyword evidence="2" id="KW-1003">Cell membrane</keyword>
<feature type="transmembrane region" description="Helical" evidence="6">
    <location>
        <begin position="40"/>
        <end position="59"/>
    </location>
</feature>
<feature type="transmembrane region" description="Helical" evidence="6">
    <location>
        <begin position="326"/>
        <end position="348"/>
    </location>
</feature>
<evidence type="ECO:0000256" key="4">
    <source>
        <dbReference type="ARBA" id="ARBA00022989"/>
    </source>
</evidence>
<evidence type="ECO:0000256" key="3">
    <source>
        <dbReference type="ARBA" id="ARBA00022692"/>
    </source>
</evidence>
<name>A0AAJ1Q792_9LACT</name>
<feature type="transmembrane region" description="Helical" evidence="6">
    <location>
        <begin position="145"/>
        <end position="167"/>
    </location>
</feature>
<dbReference type="PANTHER" id="PTHR30250:SF11">
    <property type="entry name" value="O-ANTIGEN TRANSPORTER-RELATED"/>
    <property type="match status" value="1"/>
</dbReference>
<feature type="transmembrane region" description="Helical" evidence="6">
    <location>
        <begin position="80"/>
        <end position="100"/>
    </location>
</feature>
<feature type="transmembrane region" description="Helical" evidence="6">
    <location>
        <begin position="112"/>
        <end position="133"/>
    </location>
</feature>
<keyword evidence="4 6" id="KW-1133">Transmembrane helix</keyword>